<dbReference type="Gene3D" id="3.30.460.10">
    <property type="entry name" value="Beta Polymerase, domain 2"/>
    <property type="match status" value="1"/>
</dbReference>
<keyword evidence="15" id="KW-0378">Hydrolase</keyword>
<gene>
    <name evidence="15" type="ORF">CCALI_02541</name>
</gene>
<dbReference type="NCBIfam" id="TIGR00277">
    <property type="entry name" value="HDIG"/>
    <property type="match status" value="1"/>
</dbReference>
<name>S0F016_CHTCT</name>
<evidence type="ECO:0000256" key="8">
    <source>
        <dbReference type="ARBA" id="ARBA00022840"/>
    </source>
</evidence>
<evidence type="ECO:0000256" key="5">
    <source>
        <dbReference type="ARBA" id="ARBA00022723"/>
    </source>
</evidence>
<dbReference type="EMBL" id="HF951689">
    <property type="protein sequence ID" value="CCW36336.1"/>
    <property type="molecule type" value="Genomic_DNA"/>
</dbReference>
<evidence type="ECO:0000256" key="7">
    <source>
        <dbReference type="ARBA" id="ARBA00022800"/>
    </source>
</evidence>
<dbReference type="GO" id="GO:0016787">
    <property type="term" value="F:hydrolase activity"/>
    <property type="evidence" value="ECO:0007669"/>
    <property type="project" value="UniProtKB-KW"/>
</dbReference>
<dbReference type="Pfam" id="PF01966">
    <property type="entry name" value="HD"/>
    <property type="match status" value="1"/>
</dbReference>
<dbReference type="SUPFAM" id="SSF81891">
    <property type="entry name" value="Poly A polymerase C-terminal region-like"/>
    <property type="match status" value="1"/>
</dbReference>
<dbReference type="EC" id="3.1.4.-" evidence="15"/>
<dbReference type="eggNOG" id="COG0617">
    <property type="taxonomic scope" value="Bacteria"/>
</dbReference>
<dbReference type="RefSeq" id="WP_016483846.1">
    <property type="nucleotide sequence ID" value="NC_021487.1"/>
</dbReference>
<dbReference type="Pfam" id="PF01743">
    <property type="entry name" value="PolyA_pol"/>
    <property type="match status" value="1"/>
</dbReference>
<keyword evidence="3" id="KW-0819">tRNA processing</keyword>
<dbReference type="KEGG" id="ccz:CCALI_02541"/>
<dbReference type="GO" id="GO:0046872">
    <property type="term" value="F:metal ion binding"/>
    <property type="evidence" value="ECO:0007669"/>
    <property type="project" value="UniProtKB-KW"/>
</dbReference>
<dbReference type="EC" id="3.1.3.-" evidence="15"/>
<dbReference type="CDD" id="cd05398">
    <property type="entry name" value="NT_ClassII-CCAase"/>
    <property type="match status" value="1"/>
</dbReference>
<keyword evidence="16" id="KW-1185">Reference proteome</keyword>
<evidence type="ECO:0000256" key="6">
    <source>
        <dbReference type="ARBA" id="ARBA00022741"/>
    </source>
</evidence>
<comment type="cofactor">
    <cofactor evidence="1">
        <name>Mg(2+)</name>
        <dbReference type="ChEBI" id="CHEBI:18420"/>
    </cofactor>
</comment>
<evidence type="ECO:0000313" key="16">
    <source>
        <dbReference type="Proteomes" id="UP000014227"/>
    </source>
</evidence>
<dbReference type="SUPFAM" id="SSF81301">
    <property type="entry name" value="Nucleotidyltransferase"/>
    <property type="match status" value="1"/>
</dbReference>
<keyword evidence="8" id="KW-0067">ATP-binding</keyword>
<keyword evidence="2 11" id="KW-0808">Transferase</keyword>
<keyword evidence="4 15" id="KW-0548">Nucleotidyltransferase</keyword>
<evidence type="ECO:0000256" key="2">
    <source>
        <dbReference type="ARBA" id="ARBA00022679"/>
    </source>
</evidence>
<dbReference type="PATRIC" id="fig|1303518.3.peg.2638"/>
<dbReference type="GO" id="GO:0004810">
    <property type="term" value="F:CCA tRNA nucleotidyltransferase activity"/>
    <property type="evidence" value="ECO:0007669"/>
    <property type="project" value="UniProtKB-EC"/>
</dbReference>
<dbReference type="InterPro" id="IPR006675">
    <property type="entry name" value="HDIG_dom"/>
</dbReference>
<feature type="domain" description="HD" evidence="13">
    <location>
        <begin position="284"/>
        <end position="352"/>
    </location>
</feature>
<dbReference type="InterPro" id="IPR032828">
    <property type="entry name" value="PolyA_RNA-bd"/>
</dbReference>
<evidence type="ECO:0000259" key="14">
    <source>
        <dbReference type="Pfam" id="PF12627"/>
    </source>
</evidence>
<dbReference type="CDD" id="cd00077">
    <property type="entry name" value="HDc"/>
    <property type="match status" value="1"/>
</dbReference>
<dbReference type="STRING" id="454171.CP488_01552"/>
<dbReference type="HOGENOM" id="CLU_015961_6_2_0"/>
<feature type="domain" description="Poly A polymerase head" evidence="12">
    <location>
        <begin position="30"/>
        <end position="162"/>
    </location>
</feature>
<evidence type="ECO:0000256" key="9">
    <source>
        <dbReference type="ARBA" id="ARBA00022842"/>
    </source>
</evidence>
<evidence type="ECO:0000259" key="13">
    <source>
        <dbReference type="Pfam" id="PF01966"/>
    </source>
</evidence>
<dbReference type="Pfam" id="PF12627">
    <property type="entry name" value="PolyA_pol_RNAbd"/>
    <property type="match status" value="1"/>
</dbReference>
<dbReference type="PANTHER" id="PTHR47545:SF1">
    <property type="entry name" value="MULTIFUNCTIONAL CCA PROTEIN"/>
    <property type="match status" value="1"/>
</dbReference>
<keyword evidence="9" id="KW-0460">Magnesium</keyword>
<protein>
    <submittedName>
        <fullName evidence="15">Uncharacterized domain HDIG</fullName>
        <ecNumber evidence="15">2.7.7.72</ecNumber>
        <ecNumber evidence="15">3.1.3.-</ecNumber>
        <ecNumber evidence="15">3.1.4.-</ecNumber>
    </submittedName>
</protein>
<dbReference type="InterPro" id="IPR002646">
    <property type="entry name" value="PolA_pol_head_dom"/>
</dbReference>
<dbReference type="EC" id="2.7.7.72" evidence="15"/>
<feature type="domain" description="tRNA nucleotidyltransferase/poly(A) polymerase RNA and SrmB- binding" evidence="14">
    <location>
        <begin position="189"/>
        <end position="252"/>
    </location>
</feature>
<evidence type="ECO:0000256" key="3">
    <source>
        <dbReference type="ARBA" id="ARBA00022694"/>
    </source>
</evidence>
<keyword evidence="6" id="KW-0547">Nucleotide-binding</keyword>
<evidence type="ECO:0000256" key="1">
    <source>
        <dbReference type="ARBA" id="ARBA00001946"/>
    </source>
</evidence>
<keyword evidence="5" id="KW-0479">Metal-binding</keyword>
<dbReference type="PANTHER" id="PTHR47545">
    <property type="entry name" value="MULTIFUNCTIONAL CCA PROTEIN"/>
    <property type="match status" value="1"/>
</dbReference>
<proteinExistence type="inferred from homology"/>
<dbReference type="Gene3D" id="1.10.246.80">
    <property type="match status" value="1"/>
</dbReference>
<dbReference type="InParanoid" id="S0F016"/>
<dbReference type="Gene3D" id="1.10.3090.10">
    <property type="entry name" value="cca-adding enzyme, domain 2"/>
    <property type="match status" value="1"/>
</dbReference>
<keyword evidence="7" id="KW-0692">RNA repair</keyword>
<dbReference type="InterPro" id="IPR050124">
    <property type="entry name" value="tRNA_CCA-adding_enzyme"/>
</dbReference>
<evidence type="ECO:0000256" key="10">
    <source>
        <dbReference type="ARBA" id="ARBA00022884"/>
    </source>
</evidence>
<dbReference type="InterPro" id="IPR006674">
    <property type="entry name" value="HD_domain"/>
</dbReference>
<sequence length="480" mass="54103">MTSQNLSEAIEDAIHRLREATRGTPYEGRLYLVGGLLRDRELGIPSSPDLDIVLEGDAVELAYFLHKKGLSTHAPVVYPRFGTARITVATAQGVACTVELVSARAESYRPESRKPEVQFAGLREDVYRRDFTINTLLENLHTGELLDLTGLALADLRAKIIRTPLDPAVTFYDDPLRMLRAVRFAARFDFEIEPKTKEGIMKEAYRLSPPTISYERIRDEFVKIVLLDGPKAHRGLQMLLELKLLHQFLPEMVEMVGCQQGGWHRYDVWDHTLVALECLPPNASLTLRLGLLWHDIGKPRTRTEVQGQIRFYHHATVGAEMVREMMRRLKFSNEEIEGVTTLVKLHMRPGEYRPDWSDAAVKRLIRECGPYLEDLLTLAECDVAATVVPEQARADIAGLRARIAQLNADSVRSLQSPLDGKTIMQLLNVKPGPVVGQAKEFLINEVIEGRLAPDDREAAKQKLLSWWQQTAPQAPPKSQG</sequence>
<dbReference type="InterPro" id="IPR003607">
    <property type="entry name" value="HD/PDEase_dom"/>
</dbReference>
<evidence type="ECO:0000313" key="15">
    <source>
        <dbReference type="EMBL" id="CCW36336.1"/>
    </source>
</evidence>
<accession>S0F016</accession>
<dbReference type="Proteomes" id="UP000014227">
    <property type="component" value="Chromosome I"/>
</dbReference>
<reference evidence="16" key="1">
    <citation type="submission" date="2013-03" db="EMBL/GenBank/DDBJ databases">
        <title>Genome sequence of Chthonomonas calidirosea, the first sequenced genome from the Armatimonadetes phylum (formally candidate division OP10).</title>
        <authorList>
            <person name="Lee K.C.Y."/>
            <person name="Morgan X.C."/>
            <person name="Dunfield P.F."/>
            <person name="Tamas I."/>
            <person name="Houghton K.M."/>
            <person name="Vyssotski M."/>
            <person name="Ryan J.L.J."/>
            <person name="Lagutin K."/>
            <person name="McDonald I.R."/>
            <person name="Stott M.B."/>
        </authorList>
    </citation>
    <scope>NUCLEOTIDE SEQUENCE [LARGE SCALE GENOMIC DNA]</scope>
    <source>
        <strain evidence="16">DSM 23976 / ICMP 18418 / T49</strain>
    </source>
</reference>
<dbReference type="GO" id="GO:0008033">
    <property type="term" value="P:tRNA processing"/>
    <property type="evidence" value="ECO:0007669"/>
    <property type="project" value="UniProtKB-KW"/>
</dbReference>
<evidence type="ECO:0000256" key="4">
    <source>
        <dbReference type="ARBA" id="ARBA00022695"/>
    </source>
</evidence>
<dbReference type="OrthoDB" id="9805698at2"/>
<organism evidence="15 16">
    <name type="scientific">Chthonomonas calidirosea (strain DSM 23976 / ICMP 18418 / T49)</name>
    <dbReference type="NCBI Taxonomy" id="1303518"/>
    <lineage>
        <taxon>Bacteria</taxon>
        <taxon>Bacillati</taxon>
        <taxon>Armatimonadota</taxon>
        <taxon>Chthonomonadia</taxon>
        <taxon>Chthonomonadales</taxon>
        <taxon>Chthonomonadaceae</taxon>
        <taxon>Chthonomonas</taxon>
    </lineage>
</organism>
<dbReference type="GO" id="GO:0042245">
    <property type="term" value="P:RNA repair"/>
    <property type="evidence" value="ECO:0007669"/>
    <property type="project" value="UniProtKB-KW"/>
</dbReference>
<dbReference type="GO" id="GO:0003723">
    <property type="term" value="F:RNA binding"/>
    <property type="evidence" value="ECO:0007669"/>
    <property type="project" value="UniProtKB-KW"/>
</dbReference>
<evidence type="ECO:0000259" key="12">
    <source>
        <dbReference type="Pfam" id="PF01743"/>
    </source>
</evidence>
<comment type="similarity">
    <text evidence="11">Belongs to the tRNA nucleotidyltransferase/poly(A) polymerase family.</text>
</comment>
<keyword evidence="10 11" id="KW-0694">RNA-binding</keyword>
<evidence type="ECO:0000256" key="11">
    <source>
        <dbReference type="RuleBase" id="RU003953"/>
    </source>
</evidence>
<dbReference type="InterPro" id="IPR043519">
    <property type="entry name" value="NT_sf"/>
</dbReference>
<dbReference type="AlphaFoldDB" id="S0F016"/>
<dbReference type="GO" id="GO:0005524">
    <property type="term" value="F:ATP binding"/>
    <property type="evidence" value="ECO:0007669"/>
    <property type="project" value="UniProtKB-KW"/>
</dbReference>